<organism evidence="2 3">
    <name type="scientific">Cavenderia fasciculata</name>
    <name type="common">Slime mold</name>
    <name type="synonym">Dictyostelium fasciculatum</name>
    <dbReference type="NCBI Taxonomy" id="261658"/>
    <lineage>
        <taxon>Eukaryota</taxon>
        <taxon>Amoebozoa</taxon>
        <taxon>Evosea</taxon>
        <taxon>Eumycetozoa</taxon>
        <taxon>Dictyostelia</taxon>
        <taxon>Acytosteliales</taxon>
        <taxon>Cavenderiaceae</taxon>
        <taxon>Cavenderia</taxon>
    </lineage>
</organism>
<feature type="region of interest" description="Disordered" evidence="1">
    <location>
        <begin position="1"/>
        <end position="70"/>
    </location>
</feature>
<evidence type="ECO:0000313" key="3">
    <source>
        <dbReference type="Proteomes" id="UP000007797"/>
    </source>
</evidence>
<evidence type="ECO:0000313" key="2">
    <source>
        <dbReference type="EMBL" id="EGG22351.1"/>
    </source>
</evidence>
<dbReference type="KEGG" id="dfa:DFA_04469"/>
<dbReference type="EMBL" id="GL883009">
    <property type="protein sequence ID" value="EGG22351.1"/>
    <property type="molecule type" value="Genomic_DNA"/>
</dbReference>
<proteinExistence type="predicted"/>
<name>F4PPN8_CACFS</name>
<keyword evidence="3" id="KW-1185">Reference proteome</keyword>
<accession>F4PPN8</accession>
<dbReference type="RefSeq" id="XP_004360202.1">
    <property type="nucleotide sequence ID" value="XM_004360145.1"/>
</dbReference>
<sequence length="70" mass="8419">MMSREGTFQGERMVHHRQADQRDQTQSYQRQDYRHDNGQWNEHGTFLYPQNNNKNNVNYNNNKYGGGKID</sequence>
<dbReference type="GeneID" id="14874359"/>
<evidence type="ECO:0000256" key="1">
    <source>
        <dbReference type="SAM" id="MobiDB-lite"/>
    </source>
</evidence>
<gene>
    <name evidence="2" type="ORF">DFA_04469</name>
</gene>
<protein>
    <submittedName>
        <fullName evidence="2">Uncharacterized protein</fullName>
    </submittedName>
</protein>
<dbReference type="AlphaFoldDB" id="F4PPN8"/>
<feature type="compositionally biased region" description="Low complexity" evidence="1">
    <location>
        <begin position="51"/>
        <end position="63"/>
    </location>
</feature>
<dbReference type="Proteomes" id="UP000007797">
    <property type="component" value="Unassembled WGS sequence"/>
</dbReference>
<reference evidence="3" key="1">
    <citation type="journal article" date="2011" name="Genome Res.">
        <title>Phylogeny-wide analysis of social amoeba genomes highlights ancient origins for complex intercellular communication.</title>
        <authorList>
            <person name="Heidel A.J."/>
            <person name="Lawal H.M."/>
            <person name="Felder M."/>
            <person name="Schilde C."/>
            <person name="Helps N.R."/>
            <person name="Tunggal B."/>
            <person name="Rivero F."/>
            <person name="John U."/>
            <person name="Schleicher M."/>
            <person name="Eichinger L."/>
            <person name="Platzer M."/>
            <person name="Noegel A.A."/>
            <person name="Schaap P."/>
            <person name="Gloeckner G."/>
        </authorList>
    </citation>
    <scope>NUCLEOTIDE SEQUENCE [LARGE SCALE GENOMIC DNA]</scope>
    <source>
        <strain evidence="3">SH3</strain>
    </source>
</reference>